<dbReference type="InterPro" id="IPR050294">
    <property type="entry name" value="RnfB_subfamily"/>
</dbReference>
<dbReference type="InterPro" id="IPR017896">
    <property type="entry name" value="4Fe4S_Fe-S-bd"/>
</dbReference>
<evidence type="ECO:0000313" key="8">
    <source>
        <dbReference type="EMBL" id="ADD08390.1"/>
    </source>
</evidence>
<sequence length="62" mass="6814">MNMMNVDPAICNYCGACVGSCPVNCMFLDETIVRIDEDKCIKCGFCIRACPVGAISADWWSE</sequence>
<keyword evidence="1" id="KW-0813">Transport</keyword>
<gene>
    <name evidence="8" type="ordered locus">Aboo_0579</name>
</gene>
<evidence type="ECO:0000256" key="2">
    <source>
        <dbReference type="ARBA" id="ARBA00022485"/>
    </source>
</evidence>
<evidence type="ECO:0000313" key="9">
    <source>
        <dbReference type="Proteomes" id="UP000001400"/>
    </source>
</evidence>
<dbReference type="KEGG" id="abi:Aboo_0579"/>
<dbReference type="OrthoDB" id="15347at2157"/>
<dbReference type="AlphaFoldDB" id="B5I9X7"/>
<dbReference type="RefSeq" id="WP_008082574.1">
    <property type="nucleotide sequence ID" value="NC_013926.1"/>
</dbReference>
<dbReference type="Pfam" id="PF00037">
    <property type="entry name" value="Fer4"/>
    <property type="match status" value="2"/>
</dbReference>
<dbReference type="Proteomes" id="UP000001400">
    <property type="component" value="Chromosome"/>
</dbReference>
<dbReference type="PROSITE" id="PS00198">
    <property type="entry name" value="4FE4S_FER_1"/>
    <property type="match status" value="1"/>
</dbReference>
<evidence type="ECO:0000256" key="4">
    <source>
        <dbReference type="ARBA" id="ARBA00022982"/>
    </source>
</evidence>
<dbReference type="GO" id="GO:0016491">
    <property type="term" value="F:oxidoreductase activity"/>
    <property type="evidence" value="ECO:0007669"/>
    <property type="project" value="UniProtKB-ARBA"/>
</dbReference>
<evidence type="ECO:0000259" key="7">
    <source>
        <dbReference type="PROSITE" id="PS51379"/>
    </source>
</evidence>
<dbReference type="PANTHER" id="PTHR42859:SF10">
    <property type="entry name" value="DIMETHYLSULFOXIDE REDUCTASE CHAIN B"/>
    <property type="match status" value="1"/>
</dbReference>
<dbReference type="GO" id="GO:0051539">
    <property type="term" value="F:4 iron, 4 sulfur cluster binding"/>
    <property type="evidence" value="ECO:0007669"/>
    <property type="project" value="UniProtKB-KW"/>
</dbReference>
<keyword evidence="2" id="KW-0004">4Fe-4S</keyword>
<dbReference type="Gene3D" id="3.30.70.20">
    <property type="match status" value="2"/>
</dbReference>
<evidence type="ECO:0000256" key="3">
    <source>
        <dbReference type="ARBA" id="ARBA00022723"/>
    </source>
</evidence>
<reference evidence="8" key="1">
    <citation type="submission" date="2010-02" db="EMBL/GenBank/DDBJ databases">
        <title>Complete sequence of Aciduliprofundum boonei T469.</title>
        <authorList>
            <consortium name="US DOE Joint Genome Institute"/>
            <person name="Lucas S."/>
            <person name="Copeland A."/>
            <person name="Lapidus A."/>
            <person name="Cheng J.-F."/>
            <person name="Bruce D."/>
            <person name="Goodwin L."/>
            <person name="Pitluck S."/>
            <person name="Saunders E."/>
            <person name="Detter J.C."/>
            <person name="Han C."/>
            <person name="Tapia R."/>
            <person name="Land M."/>
            <person name="Hauser L."/>
            <person name="Kyrpides N."/>
            <person name="Mikhailova N."/>
            <person name="Flores G."/>
            <person name="Reysenbach A.-L."/>
            <person name="Woyke T."/>
        </authorList>
    </citation>
    <scope>NUCLEOTIDE SEQUENCE</scope>
    <source>
        <strain evidence="8">T469</strain>
    </source>
</reference>
<dbReference type="EMBL" id="CP001941">
    <property type="protein sequence ID" value="ADD08390.1"/>
    <property type="molecule type" value="Genomic_DNA"/>
</dbReference>
<dbReference type="STRING" id="439481.Aboo_0579"/>
<protein>
    <submittedName>
        <fullName evidence="8">4Fe-4S ferredoxin iron-sulfur binding domain protein</fullName>
    </submittedName>
</protein>
<keyword evidence="6" id="KW-0411">Iron-sulfur</keyword>
<dbReference type="InterPro" id="IPR017900">
    <property type="entry name" value="4Fe4S_Fe_S_CS"/>
</dbReference>
<evidence type="ECO:0000256" key="5">
    <source>
        <dbReference type="ARBA" id="ARBA00023004"/>
    </source>
</evidence>
<evidence type="ECO:0000256" key="1">
    <source>
        <dbReference type="ARBA" id="ARBA00022448"/>
    </source>
</evidence>
<keyword evidence="3" id="KW-0479">Metal-binding</keyword>
<dbReference type="GeneID" id="8827524"/>
<evidence type="ECO:0000256" key="6">
    <source>
        <dbReference type="ARBA" id="ARBA00023014"/>
    </source>
</evidence>
<dbReference type="SUPFAM" id="SSF54862">
    <property type="entry name" value="4Fe-4S ferredoxins"/>
    <property type="match status" value="1"/>
</dbReference>
<dbReference type="GO" id="GO:0046872">
    <property type="term" value="F:metal ion binding"/>
    <property type="evidence" value="ECO:0007669"/>
    <property type="project" value="UniProtKB-KW"/>
</dbReference>
<keyword evidence="9" id="KW-1185">Reference proteome</keyword>
<feature type="domain" description="4Fe-4S ferredoxin-type" evidence="7">
    <location>
        <begin position="2"/>
        <end position="30"/>
    </location>
</feature>
<dbReference type="PANTHER" id="PTHR42859">
    <property type="entry name" value="OXIDOREDUCTASE"/>
    <property type="match status" value="1"/>
</dbReference>
<dbReference type="HOGENOM" id="CLU_139698_5_6_2"/>
<keyword evidence="4" id="KW-0249">Electron transport</keyword>
<organism evidence="8 9">
    <name type="scientific">Aciduliprofundum boonei (strain DSM 19572 / T469)</name>
    <dbReference type="NCBI Taxonomy" id="439481"/>
    <lineage>
        <taxon>Archaea</taxon>
        <taxon>Methanobacteriati</taxon>
        <taxon>Thermoplasmatota</taxon>
        <taxon>DHVE2 group</taxon>
        <taxon>Candidatus Aciduliprofundum</taxon>
    </lineage>
</organism>
<name>B5I9X7_ACIB4</name>
<dbReference type="PROSITE" id="PS51379">
    <property type="entry name" value="4FE4S_FER_2"/>
    <property type="match status" value="2"/>
</dbReference>
<accession>B5I9X7</accession>
<feature type="domain" description="4Fe-4S ferredoxin-type" evidence="7">
    <location>
        <begin position="31"/>
        <end position="60"/>
    </location>
</feature>
<proteinExistence type="predicted"/>
<keyword evidence="5" id="KW-0408">Iron</keyword>
<dbReference type="eggNOG" id="arCOG02448">
    <property type="taxonomic scope" value="Archaea"/>
</dbReference>